<dbReference type="InterPro" id="IPR040758">
    <property type="entry name" value="PrmC_N"/>
</dbReference>
<evidence type="ECO:0000256" key="2">
    <source>
        <dbReference type="ARBA" id="ARBA00022679"/>
    </source>
</evidence>
<evidence type="ECO:0000313" key="8">
    <source>
        <dbReference type="EMBL" id="MBA4495941.1"/>
    </source>
</evidence>
<keyword evidence="1 5" id="KW-0489">Methyltransferase</keyword>
<dbReference type="GO" id="GO:0032259">
    <property type="term" value="P:methylation"/>
    <property type="evidence" value="ECO:0007669"/>
    <property type="project" value="UniProtKB-KW"/>
</dbReference>
<dbReference type="NCBIfam" id="TIGR03534">
    <property type="entry name" value="RF_mod_PrmC"/>
    <property type="match status" value="1"/>
</dbReference>
<feature type="binding site" evidence="5">
    <location>
        <position position="150"/>
    </location>
    <ligand>
        <name>S-adenosyl-L-methionine</name>
        <dbReference type="ChEBI" id="CHEBI:59789"/>
    </ligand>
</feature>
<feature type="binding site" evidence="5">
    <location>
        <position position="196"/>
    </location>
    <ligand>
        <name>S-adenosyl-L-methionine</name>
        <dbReference type="ChEBI" id="CHEBI:59789"/>
    </ligand>
</feature>
<dbReference type="AlphaFoldDB" id="A0A7W1WU62"/>
<dbReference type="InterPro" id="IPR019874">
    <property type="entry name" value="RF_methyltr_PrmC"/>
</dbReference>
<evidence type="ECO:0000256" key="4">
    <source>
        <dbReference type="ARBA" id="ARBA00048391"/>
    </source>
</evidence>
<dbReference type="CDD" id="cd02440">
    <property type="entry name" value="AdoMet_MTases"/>
    <property type="match status" value="1"/>
</dbReference>
<dbReference type="InterPro" id="IPR029063">
    <property type="entry name" value="SAM-dependent_MTases_sf"/>
</dbReference>
<dbReference type="NCBIfam" id="TIGR00536">
    <property type="entry name" value="hemK_fam"/>
    <property type="match status" value="1"/>
</dbReference>
<dbReference type="Gene3D" id="3.40.50.150">
    <property type="entry name" value="Vaccinia Virus protein VP39"/>
    <property type="match status" value="1"/>
</dbReference>
<dbReference type="InterPro" id="IPR002052">
    <property type="entry name" value="DNA_methylase_N6_adenine_CS"/>
</dbReference>
<feature type="binding site" evidence="5">
    <location>
        <begin position="127"/>
        <end position="131"/>
    </location>
    <ligand>
        <name>S-adenosyl-L-methionine</name>
        <dbReference type="ChEBI" id="CHEBI:59789"/>
    </ligand>
</feature>
<evidence type="ECO:0000256" key="3">
    <source>
        <dbReference type="ARBA" id="ARBA00022691"/>
    </source>
</evidence>
<comment type="caution">
    <text evidence="8">The sequence shown here is derived from an EMBL/GenBank/DDBJ whole genome shotgun (WGS) entry which is preliminary data.</text>
</comment>
<dbReference type="InterPro" id="IPR007848">
    <property type="entry name" value="Small_mtfrase_dom"/>
</dbReference>
<keyword evidence="2 5" id="KW-0808">Transferase</keyword>
<dbReference type="GO" id="GO:0102559">
    <property type="term" value="F:peptide chain release factor N(5)-glutamine methyltransferase activity"/>
    <property type="evidence" value="ECO:0007669"/>
    <property type="project" value="UniProtKB-EC"/>
</dbReference>
<keyword evidence="9" id="KW-1185">Reference proteome</keyword>
<feature type="domain" description="Methyltransferase small" evidence="6">
    <location>
        <begin position="102"/>
        <end position="201"/>
    </location>
</feature>
<name>A0A7W1WU62_9BACL</name>
<dbReference type="PROSITE" id="PS00092">
    <property type="entry name" value="N6_MTASE"/>
    <property type="match status" value="1"/>
</dbReference>
<evidence type="ECO:0000259" key="6">
    <source>
        <dbReference type="Pfam" id="PF05175"/>
    </source>
</evidence>
<dbReference type="HAMAP" id="MF_02126">
    <property type="entry name" value="RF_methyltr_PrmC"/>
    <property type="match status" value="1"/>
</dbReference>
<comment type="caution">
    <text evidence="5">Lacks conserved residue(s) required for the propagation of feature annotation.</text>
</comment>
<dbReference type="Pfam" id="PF17827">
    <property type="entry name" value="PrmC_N"/>
    <property type="match status" value="1"/>
</dbReference>
<dbReference type="Gene3D" id="1.10.8.10">
    <property type="entry name" value="DNA helicase RuvA subunit, C-terminal domain"/>
    <property type="match status" value="1"/>
</dbReference>
<protein>
    <recommendedName>
        <fullName evidence="5">Release factor glutamine methyltransferase</fullName>
        <shortName evidence="5">RF MTase</shortName>
        <ecNumber evidence="5">2.1.1.297</ecNumber>
    </recommendedName>
    <alternativeName>
        <fullName evidence="5">N5-glutamine methyltransferase PrmC</fullName>
    </alternativeName>
    <alternativeName>
        <fullName evidence="5">Protein-(glutamine-N5) MTase PrmC</fullName>
    </alternativeName>
    <alternativeName>
        <fullName evidence="5">Protein-glutamine N-methyltransferase PrmC</fullName>
    </alternativeName>
</protein>
<accession>A0A7W1WU62</accession>
<feature type="binding site" evidence="5">
    <location>
        <begin position="196"/>
        <end position="199"/>
    </location>
    <ligand>
        <name>substrate</name>
    </ligand>
</feature>
<organism evidence="8 9">
    <name type="scientific">Paenactinomyces guangxiensis</name>
    <dbReference type="NCBI Taxonomy" id="1490290"/>
    <lineage>
        <taxon>Bacteria</taxon>
        <taxon>Bacillati</taxon>
        <taxon>Bacillota</taxon>
        <taxon>Bacilli</taxon>
        <taxon>Bacillales</taxon>
        <taxon>Thermoactinomycetaceae</taxon>
        <taxon>Paenactinomyces</taxon>
    </lineage>
</organism>
<dbReference type="Proteomes" id="UP000535491">
    <property type="component" value="Unassembled WGS sequence"/>
</dbReference>
<comment type="catalytic activity">
    <reaction evidence="4 5">
        <text>L-glutaminyl-[peptide chain release factor] + S-adenosyl-L-methionine = N(5)-methyl-L-glutaminyl-[peptide chain release factor] + S-adenosyl-L-homocysteine + H(+)</text>
        <dbReference type="Rhea" id="RHEA:42896"/>
        <dbReference type="Rhea" id="RHEA-COMP:10271"/>
        <dbReference type="Rhea" id="RHEA-COMP:10272"/>
        <dbReference type="ChEBI" id="CHEBI:15378"/>
        <dbReference type="ChEBI" id="CHEBI:30011"/>
        <dbReference type="ChEBI" id="CHEBI:57856"/>
        <dbReference type="ChEBI" id="CHEBI:59789"/>
        <dbReference type="ChEBI" id="CHEBI:61891"/>
        <dbReference type="EC" id="2.1.1.297"/>
    </reaction>
</comment>
<comment type="similarity">
    <text evidence="5">Belongs to the protein N5-glutamine methyltransferase family. PrmC subfamily.</text>
</comment>
<dbReference type="InterPro" id="IPR050320">
    <property type="entry name" value="N5-glutamine_MTase"/>
</dbReference>
<comment type="function">
    <text evidence="5">Methylates the class 1 translation termination release factors RF1/PrfA and RF2/PrfB on the glutamine residue of the universally conserved GGQ motif.</text>
</comment>
<evidence type="ECO:0000256" key="1">
    <source>
        <dbReference type="ARBA" id="ARBA00022603"/>
    </source>
</evidence>
<dbReference type="SUPFAM" id="SSF53335">
    <property type="entry name" value="S-adenosyl-L-methionine-dependent methyltransferases"/>
    <property type="match status" value="1"/>
</dbReference>
<sequence length="295" mass="33197">MGSVCTIRQAWQWASSFLQEKGTASPEFEAELLVRRCLEVDRARFFTMWNQPWPAEVQEQLSGWLERRAQGEPIQYILGDQEFYGRLFQVNPSVLIPRPETEILVETVLQEAEKEWGDQPLHVVDVGTGSGAIAVTLAAERPHWEVTAIDVSKEALNMARQNARQHQVEERIMWIHGEYLTPLLQGKAPLDILVSNPPYIPSAEVHGLEKQVSQFEPRLALDGGEDGLDPYRVLTNQLAQWNQPVQLVCFEIGADQGKAVSTLVANIAGQGEVSVRKDLAGLDRVVAGWIRRKER</sequence>
<dbReference type="Pfam" id="PF05175">
    <property type="entry name" value="MTS"/>
    <property type="match status" value="1"/>
</dbReference>
<dbReference type="PANTHER" id="PTHR18895:SF74">
    <property type="entry name" value="MTRF1L RELEASE FACTOR GLUTAMINE METHYLTRANSFERASE"/>
    <property type="match status" value="1"/>
</dbReference>
<gene>
    <name evidence="5 8" type="primary">prmC</name>
    <name evidence="8" type="ORF">H1191_16750</name>
</gene>
<dbReference type="PANTHER" id="PTHR18895">
    <property type="entry name" value="HEMK METHYLTRANSFERASE"/>
    <property type="match status" value="1"/>
</dbReference>
<dbReference type="EMBL" id="JACEIQ010000021">
    <property type="protein sequence ID" value="MBA4495941.1"/>
    <property type="molecule type" value="Genomic_DNA"/>
</dbReference>
<evidence type="ECO:0000313" key="9">
    <source>
        <dbReference type="Proteomes" id="UP000535491"/>
    </source>
</evidence>
<dbReference type="EC" id="2.1.1.297" evidence="5"/>
<dbReference type="InterPro" id="IPR004556">
    <property type="entry name" value="HemK-like"/>
</dbReference>
<keyword evidence="3 5" id="KW-0949">S-adenosyl-L-methionine</keyword>
<dbReference type="RefSeq" id="WP_181753918.1">
    <property type="nucleotide sequence ID" value="NZ_JACEIQ010000021.1"/>
</dbReference>
<reference evidence="8 9" key="1">
    <citation type="submission" date="2020-07" db="EMBL/GenBank/DDBJ databases">
        <authorList>
            <person name="Feng H."/>
        </authorList>
    </citation>
    <scope>NUCLEOTIDE SEQUENCE [LARGE SCALE GENOMIC DNA]</scope>
    <source>
        <strain evidence="9">s-10</strain>
    </source>
</reference>
<dbReference type="GO" id="GO:0003676">
    <property type="term" value="F:nucleic acid binding"/>
    <property type="evidence" value="ECO:0007669"/>
    <property type="project" value="InterPro"/>
</dbReference>
<evidence type="ECO:0000259" key="7">
    <source>
        <dbReference type="Pfam" id="PF17827"/>
    </source>
</evidence>
<proteinExistence type="inferred from homology"/>
<feature type="domain" description="Release factor glutamine methyltransferase N-terminal" evidence="7">
    <location>
        <begin position="9"/>
        <end position="79"/>
    </location>
</feature>
<evidence type="ECO:0000256" key="5">
    <source>
        <dbReference type="HAMAP-Rule" id="MF_02126"/>
    </source>
</evidence>